<organism evidence="2 3">
    <name type="scientific">Kitasatospora aburaviensis</name>
    <dbReference type="NCBI Taxonomy" id="67265"/>
    <lineage>
        <taxon>Bacteria</taxon>
        <taxon>Bacillati</taxon>
        <taxon>Actinomycetota</taxon>
        <taxon>Actinomycetes</taxon>
        <taxon>Kitasatosporales</taxon>
        <taxon>Streptomycetaceae</taxon>
        <taxon>Kitasatospora</taxon>
    </lineage>
</organism>
<sequence length="273" mass="28215">MTTLTVAPPARFGDLIAAEWIKLRSLRSTAWTLMLTTVFVVGSAAVAALADVRNLAGGAAGRAWPDGFMPFDAYPPAGYLTLMLVAGSAGALTVVSEYGTGLVRTTTVAVPARGSVVLAKAVVTGVVWTVAGAVISTGSFLVAQAVLDGEGVGVSITHPGVARALVASALLAPVCGVVGVGLGVLIRQSAMTMVTNAFLLLMLPMLFSTSSRWSADVNHVTLFAAWKRLVQNWGDSPDNLEYTATVPGAVAVFVLWPLVAVVLAVLAVRRRDV</sequence>
<feature type="transmembrane region" description="Helical" evidence="1">
    <location>
        <begin position="161"/>
        <end position="186"/>
    </location>
</feature>
<name>A0ABW1ETX6_9ACTN</name>
<gene>
    <name evidence="2" type="ORF">ACFP0N_03870</name>
</gene>
<keyword evidence="1" id="KW-1133">Transmembrane helix</keyword>
<accession>A0ABW1ETX6</accession>
<reference evidence="3" key="1">
    <citation type="journal article" date="2019" name="Int. J. Syst. Evol. Microbiol.">
        <title>The Global Catalogue of Microorganisms (GCM) 10K type strain sequencing project: providing services to taxonomists for standard genome sequencing and annotation.</title>
        <authorList>
            <consortium name="The Broad Institute Genomics Platform"/>
            <consortium name="The Broad Institute Genome Sequencing Center for Infectious Disease"/>
            <person name="Wu L."/>
            <person name="Ma J."/>
        </authorList>
    </citation>
    <scope>NUCLEOTIDE SEQUENCE [LARGE SCALE GENOMIC DNA]</scope>
    <source>
        <strain evidence="3">CGMCC 4.1469</strain>
    </source>
</reference>
<feature type="transmembrane region" description="Helical" evidence="1">
    <location>
        <begin position="30"/>
        <end position="50"/>
    </location>
</feature>
<dbReference type="Proteomes" id="UP001596067">
    <property type="component" value="Unassembled WGS sequence"/>
</dbReference>
<comment type="caution">
    <text evidence="2">The sequence shown here is derived from an EMBL/GenBank/DDBJ whole genome shotgun (WGS) entry which is preliminary data.</text>
</comment>
<feature type="transmembrane region" description="Helical" evidence="1">
    <location>
        <begin position="246"/>
        <end position="268"/>
    </location>
</feature>
<proteinExistence type="predicted"/>
<protein>
    <submittedName>
        <fullName evidence="2">ABC transporter permease</fullName>
    </submittedName>
</protein>
<feature type="transmembrane region" description="Helical" evidence="1">
    <location>
        <begin position="117"/>
        <end position="141"/>
    </location>
</feature>
<keyword evidence="1" id="KW-0472">Membrane</keyword>
<evidence type="ECO:0000313" key="2">
    <source>
        <dbReference type="EMBL" id="MFC5884124.1"/>
    </source>
</evidence>
<dbReference type="RefSeq" id="WP_313762537.1">
    <property type="nucleotide sequence ID" value="NZ_BAAAVH010000050.1"/>
</dbReference>
<feature type="transmembrane region" description="Helical" evidence="1">
    <location>
        <begin position="193"/>
        <end position="213"/>
    </location>
</feature>
<keyword evidence="3" id="KW-1185">Reference proteome</keyword>
<dbReference type="EMBL" id="JBHSOD010000003">
    <property type="protein sequence ID" value="MFC5884124.1"/>
    <property type="molecule type" value="Genomic_DNA"/>
</dbReference>
<feature type="transmembrane region" description="Helical" evidence="1">
    <location>
        <begin position="77"/>
        <end position="96"/>
    </location>
</feature>
<evidence type="ECO:0000313" key="3">
    <source>
        <dbReference type="Proteomes" id="UP001596067"/>
    </source>
</evidence>
<evidence type="ECO:0000256" key="1">
    <source>
        <dbReference type="SAM" id="Phobius"/>
    </source>
</evidence>
<keyword evidence="1" id="KW-0812">Transmembrane</keyword>